<dbReference type="AlphaFoldDB" id="A0A6A5BBT3"/>
<dbReference type="VEuPathDB" id="AmoebaDB:NF0056930"/>
<dbReference type="OMA" id="CYLEPVV"/>
<dbReference type="InterPro" id="IPR009772">
    <property type="entry name" value="CDC123"/>
</dbReference>
<dbReference type="GeneID" id="68116735"/>
<dbReference type="OrthoDB" id="10258212at2759"/>
<dbReference type="VEuPathDB" id="AmoebaDB:FDP41_009519"/>
<dbReference type="Pfam" id="PF07065">
    <property type="entry name" value="D123"/>
    <property type="match status" value="1"/>
</dbReference>
<sequence>MRLSSEFRGIVFHNELKALSQYFTQCYLEPVVKGKSRIEEACRNFFEHVAKPILSKELPEMENYIMDFSVSQDGKSVKILEINPYLTTTGVGLFDWESDRETIFENPNPTSFEFRVLKEPIISSQLLNKGKLVKEWEEILKSV</sequence>
<dbReference type="Proteomes" id="UP000444721">
    <property type="component" value="Unassembled WGS sequence"/>
</dbReference>
<dbReference type="EMBL" id="VFQX01000070">
    <property type="protein sequence ID" value="KAF0972211.1"/>
    <property type="molecule type" value="Genomic_DNA"/>
</dbReference>
<reference evidence="1 2" key="1">
    <citation type="journal article" date="2019" name="Sci. Rep.">
        <title>Nanopore sequencing improves the draft genome of the human pathogenic amoeba Naegleria fowleri.</title>
        <authorList>
            <person name="Liechti N."/>
            <person name="Schurch N."/>
            <person name="Bruggmann R."/>
            <person name="Wittwer M."/>
        </authorList>
    </citation>
    <scope>NUCLEOTIDE SEQUENCE [LARGE SCALE GENOMIC DNA]</scope>
    <source>
        <strain evidence="1 2">ATCC 30894</strain>
    </source>
</reference>
<evidence type="ECO:0000313" key="1">
    <source>
        <dbReference type="EMBL" id="KAF0972211.1"/>
    </source>
</evidence>
<organism evidence="1 2">
    <name type="scientific">Naegleria fowleri</name>
    <name type="common">Brain eating amoeba</name>
    <dbReference type="NCBI Taxonomy" id="5763"/>
    <lineage>
        <taxon>Eukaryota</taxon>
        <taxon>Discoba</taxon>
        <taxon>Heterolobosea</taxon>
        <taxon>Tetramitia</taxon>
        <taxon>Eutetramitia</taxon>
        <taxon>Vahlkampfiidae</taxon>
        <taxon>Naegleria</taxon>
    </lineage>
</organism>
<protein>
    <recommendedName>
        <fullName evidence="3">Cell division cycle protein 123 homolog</fullName>
    </recommendedName>
</protein>
<comment type="caution">
    <text evidence="1">The sequence shown here is derived from an EMBL/GenBank/DDBJ whole genome shotgun (WGS) entry which is preliminary data.</text>
</comment>
<keyword evidence="2" id="KW-1185">Reference proteome</keyword>
<name>A0A6A5BBT3_NAEFO</name>
<accession>A0A6A5BBT3</accession>
<evidence type="ECO:0008006" key="3">
    <source>
        <dbReference type="Google" id="ProtNLM"/>
    </source>
</evidence>
<proteinExistence type="predicted"/>
<gene>
    <name evidence="1" type="ORF">FDP41_009519</name>
</gene>
<evidence type="ECO:0000313" key="2">
    <source>
        <dbReference type="Proteomes" id="UP000444721"/>
    </source>
</evidence>
<dbReference type="VEuPathDB" id="AmoebaDB:NfTy_062710"/>
<dbReference type="RefSeq" id="XP_044556926.1">
    <property type="nucleotide sequence ID" value="XM_044713486.1"/>
</dbReference>